<reference evidence="1" key="1">
    <citation type="submission" date="2013-05" db="EMBL/GenBank/DDBJ databases">
        <title>Building the sugarcane genome for biotechnology and identifying evolutionary trends.</title>
        <authorList>
            <person name="De Setta N."/>
            <person name="Monteiro-Vitorello C.B."/>
            <person name="Metcalfe C.J."/>
            <person name="Cruz G.M.Q."/>
            <person name="Del Bem L.E."/>
            <person name="Vicentini R."/>
            <person name="Nogueira F.T.S."/>
            <person name="Campos R.A."/>
            <person name="Nunes S.L."/>
            <person name="Turrini P.C.G."/>
            <person name="Vieira A.P."/>
            <person name="Cruz E.A.O."/>
            <person name="Correa T.C.S."/>
            <person name="Hotta C.T."/>
            <person name="de Mello-Varani A."/>
            <person name="Vautrin S."/>
            <person name="Trindade A.S."/>
            <person name="Vilela M.M."/>
            <person name="Horta C.L."/>
            <person name="Sato P.M."/>
            <person name="de Andrade R.F."/>
            <person name="Nishiyama M.Y."/>
            <person name="Cardoso-Silva C.B."/>
            <person name="Scortecci K.C."/>
            <person name="Garcia A.A.F."/>
            <person name="Carneiro M.S."/>
            <person name="Kim C."/>
            <person name="Paterson A.H."/>
            <person name="Berges H."/>
            <person name="D'Hont A."/>
            <person name="de-Souza A.P."/>
            <person name="Souza G.M."/>
            <person name="Vincentz M."/>
            <person name="Kitajima J.P."/>
            <person name="Van Sluys M.-A."/>
        </authorList>
    </citation>
    <scope>NUCLEOTIDE SEQUENCE</scope>
</reference>
<sequence length="78" mass="8657">MGSWVRTITTPFRKACTIFGPQKDGGKKTQQPNSAMAQHVDAERAKLHGEVMACAYEDVQVMWSMLDQARIRDISGSS</sequence>
<organism evidence="1">
    <name type="scientific">Saccharum hybrid cultivar R570</name>
    <dbReference type="NCBI Taxonomy" id="131158"/>
    <lineage>
        <taxon>Eukaryota</taxon>
        <taxon>Viridiplantae</taxon>
        <taxon>Streptophyta</taxon>
        <taxon>Embryophyta</taxon>
        <taxon>Tracheophyta</taxon>
        <taxon>Spermatophyta</taxon>
        <taxon>Magnoliopsida</taxon>
        <taxon>Liliopsida</taxon>
        <taxon>Poales</taxon>
        <taxon>Poaceae</taxon>
        <taxon>PACMAD clade</taxon>
        <taxon>Panicoideae</taxon>
        <taxon>Andropogonodae</taxon>
        <taxon>Andropogoneae</taxon>
        <taxon>Saccharinae</taxon>
        <taxon>Saccharum</taxon>
        <taxon>Saccharum officinarum species complex</taxon>
    </lineage>
</organism>
<evidence type="ECO:0000313" key="1">
    <source>
        <dbReference type="EMBL" id="AGT16707.1"/>
    </source>
</evidence>
<dbReference type="EMBL" id="KF184776">
    <property type="protein sequence ID" value="AGT16707.1"/>
    <property type="molecule type" value="Genomic_DNA"/>
</dbReference>
<accession>A0A059PZK3</accession>
<protein>
    <submittedName>
        <fullName evidence="1">Uncharacterized protein</fullName>
    </submittedName>
</protein>
<dbReference type="PANTHER" id="PTHR33181">
    <property type="entry name" value="OS01G0778500 PROTEIN"/>
    <property type="match status" value="1"/>
</dbReference>
<name>A0A059PZK3_9POAL</name>
<gene>
    <name evidence="1" type="ORF">SHCRBa_216_L10_R_390</name>
</gene>
<dbReference type="PANTHER" id="PTHR33181:SF10">
    <property type="entry name" value="SSRA-BINDING PROTEIN"/>
    <property type="match status" value="1"/>
</dbReference>
<proteinExistence type="predicted"/>
<dbReference type="AlphaFoldDB" id="A0A059PZK3"/>